<evidence type="ECO:0000313" key="1">
    <source>
        <dbReference type="EMBL" id="PPK88360.1"/>
    </source>
</evidence>
<organism evidence="1 2">
    <name type="scientific">Neolewinella xylanilytica</name>
    <dbReference type="NCBI Taxonomy" id="1514080"/>
    <lineage>
        <taxon>Bacteria</taxon>
        <taxon>Pseudomonadati</taxon>
        <taxon>Bacteroidota</taxon>
        <taxon>Saprospiria</taxon>
        <taxon>Saprospirales</taxon>
        <taxon>Lewinellaceae</taxon>
        <taxon>Neolewinella</taxon>
    </lineage>
</organism>
<accession>A0A2S6IA40</accession>
<dbReference type="Proteomes" id="UP000237662">
    <property type="component" value="Unassembled WGS sequence"/>
</dbReference>
<keyword evidence="2" id="KW-1185">Reference proteome</keyword>
<dbReference type="EMBL" id="PTJC01000005">
    <property type="protein sequence ID" value="PPK88360.1"/>
    <property type="molecule type" value="Genomic_DNA"/>
</dbReference>
<protein>
    <submittedName>
        <fullName evidence="1">Uncharacterized protein DUF4272</fullName>
    </submittedName>
</protein>
<name>A0A2S6IA40_9BACT</name>
<comment type="caution">
    <text evidence="1">The sequence shown here is derived from an EMBL/GenBank/DDBJ whole genome shotgun (WGS) entry which is preliminary data.</text>
</comment>
<evidence type="ECO:0000313" key="2">
    <source>
        <dbReference type="Proteomes" id="UP000237662"/>
    </source>
</evidence>
<dbReference type="InterPro" id="IPR025368">
    <property type="entry name" value="DUF4272"/>
</dbReference>
<dbReference type="AlphaFoldDB" id="A0A2S6IA40"/>
<sequence>MGWLRNLLSGNRNDGLIIQCTTCAWEPVKSSRWQCSCRFVWNTFDTSGRCPACNKQWETTQCLGCGTKSPHAEWYKTPELVAALEQQGDPILTARKKRLEKRLIGHGIRDSRFRDLRYLNYEGVKFKSPQEIGRRMLILYALSWISFAPEDRSWVEDRVRISELWKDLSAWEREYLADENPGEEVQAEISWCIEGAIVLAWCVGLLDDLPPLDADGADAIETFRERVPAVGGCPPSFLQTLRLRDKGEIYEENLLNEKVTAYFRDLLFNGEADKTNIDRGVSLERHRALNWVRNVGGNGTDVSWEQTDTST</sequence>
<gene>
    <name evidence="1" type="ORF">CLV84_1327</name>
</gene>
<dbReference type="OrthoDB" id="4399984at2"/>
<dbReference type="Pfam" id="PF14094">
    <property type="entry name" value="DUF4272"/>
    <property type="match status" value="1"/>
</dbReference>
<dbReference type="RefSeq" id="WP_104418911.1">
    <property type="nucleotide sequence ID" value="NZ_PTJC01000005.1"/>
</dbReference>
<proteinExistence type="predicted"/>
<reference evidence="1 2" key="1">
    <citation type="submission" date="2018-02" db="EMBL/GenBank/DDBJ databases">
        <title>Genomic Encyclopedia of Archaeal and Bacterial Type Strains, Phase II (KMG-II): from individual species to whole genera.</title>
        <authorList>
            <person name="Goeker M."/>
        </authorList>
    </citation>
    <scope>NUCLEOTIDE SEQUENCE [LARGE SCALE GENOMIC DNA]</scope>
    <source>
        <strain evidence="1 2">DSM 29526</strain>
    </source>
</reference>